<dbReference type="InterPro" id="IPR003593">
    <property type="entry name" value="AAA+_ATPase"/>
</dbReference>
<dbReference type="Gene3D" id="1.10.10.60">
    <property type="entry name" value="Homeodomain-like"/>
    <property type="match status" value="1"/>
</dbReference>
<name>A0A8J3HD13_9RHOB</name>
<dbReference type="InterPro" id="IPR003018">
    <property type="entry name" value="GAF"/>
</dbReference>
<dbReference type="GO" id="GO:0000160">
    <property type="term" value="P:phosphorelay signal transduction system"/>
    <property type="evidence" value="ECO:0007669"/>
    <property type="project" value="UniProtKB-KW"/>
</dbReference>
<keyword evidence="6" id="KW-0804">Transcription</keyword>
<reference evidence="8" key="2">
    <citation type="submission" date="2020-09" db="EMBL/GenBank/DDBJ databases">
        <authorList>
            <person name="Sun Q."/>
            <person name="Zhou Y."/>
        </authorList>
    </citation>
    <scope>NUCLEOTIDE SEQUENCE</scope>
    <source>
        <strain evidence="8">CGMCC 1.7081</strain>
    </source>
</reference>
<evidence type="ECO:0000313" key="9">
    <source>
        <dbReference type="Proteomes" id="UP000611500"/>
    </source>
</evidence>
<dbReference type="InterPro" id="IPR025662">
    <property type="entry name" value="Sigma_54_int_dom_ATP-bd_1"/>
</dbReference>
<protein>
    <submittedName>
        <fullName evidence="8">Sigma-54-dependent Fis family transcriptional regulator</fullName>
    </submittedName>
</protein>
<evidence type="ECO:0000256" key="3">
    <source>
        <dbReference type="ARBA" id="ARBA00023012"/>
    </source>
</evidence>
<dbReference type="SUPFAM" id="SSF52540">
    <property type="entry name" value="P-loop containing nucleoside triphosphate hydrolases"/>
    <property type="match status" value="1"/>
</dbReference>
<dbReference type="Pfam" id="PF02954">
    <property type="entry name" value="HTH_8"/>
    <property type="match status" value="1"/>
</dbReference>
<dbReference type="RefSeq" id="WP_028095172.1">
    <property type="nucleotide sequence ID" value="NZ_BNAP01000035.1"/>
</dbReference>
<dbReference type="InterPro" id="IPR009057">
    <property type="entry name" value="Homeodomain-like_sf"/>
</dbReference>
<dbReference type="InterPro" id="IPR029016">
    <property type="entry name" value="GAF-like_dom_sf"/>
</dbReference>
<keyword evidence="2" id="KW-0067">ATP-binding</keyword>
<feature type="domain" description="Sigma-54 factor interaction" evidence="7">
    <location>
        <begin position="318"/>
        <end position="522"/>
    </location>
</feature>
<dbReference type="GO" id="GO:0006355">
    <property type="term" value="P:regulation of DNA-templated transcription"/>
    <property type="evidence" value="ECO:0007669"/>
    <property type="project" value="InterPro"/>
</dbReference>
<dbReference type="PROSITE" id="PS50045">
    <property type="entry name" value="SIGMA54_INTERACT_4"/>
    <property type="match status" value="1"/>
</dbReference>
<evidence type="ECO:0000313" key="8">
    <source>
        <dbReference type="EMBL" id="GHH03104.1"/>
    </source>
</evidence>
<dbReference type="PROSITE" id="PS00675">
    <property type="entry name" value="SIGMA54_INTERACT_1"/>
    <property type="match status" value="1"/>
</dbReference>
<dbReference type="Gene3D" id="1.10.8.60">
    <property type="match status" value="1"/>
</dbReference>
<dbReference type="Pfam" id="PF00158">
    <property type="entry name" value="Sigma54_activat"/>
    <property type="match status" value="1"/>
</dbReference>
<gene>
    <name evidence="8" type="primary">acoR</name>
    <name evidence="8" type="ORF">GCM10010961_41060</name>
</gene>
<evidence type="ECO:0000256" key="4">
    <source>
        <dbReference type="ARBA" id="ARBA00023015"/>
    </source>
</evidence>
<dbReference type="SMART" id="SM00382">
    <property type="entry name" value="AAA"/>
    <property type="match status" value="1"/>
</dbReference>
<dbReference type="EMBL" id="BNAP01000035">
    <property type="protein sequence ID" value="GHH03104.1"/>
    <property type="molecule type" value="Genomic_DNA"/>
</dbReference>
<dbReference type="PRINTS" id="PR01590">
    <property type="entry name" value="HTHFIS"/>
</dbReference>
<evidence type="ECO:0000256" key="2">
    <source>
        <dbReference type="ARBA" id="ARBA00022840"/>
    </source>
</evidence>
<dbReference type="GO" id="GO:0043565">
    <property type="term" value="F:sequence-specific DNA binding"/>
    <property type="evidence" value="ECO:0007669"/>
    <property type="project" value="InterPro"/>
</dbReference>
<evidence type="ECO:0000256" key="6">
    <source>
        <dbReference type="ARBA" id="ARBA00023163"/>
    </source>
</evidence>
<dbReference type="SUPFAM" id="SSF46689">
    <property type="entry name" value="Homeodomain-like"/>
    <property type="match status" value="1"/>
</dbReference>
<dbReference type="InterPro" id="IPR002078">
    <property type="entry name" value="Sigma_54_int"/>
</dbReference>
<reference evidence="8" key="1">
    <citation type="journal article" date="2014" name="Int. J. Syst. Evol. Microbiol.">
        <title>Complete genome sequence of Corynebacterium casei LMG S-19264T (=DSM 44701T), isolated from a smear-ripened cheese.</title>
        <authorList>
            <consortium name="US DOE Joint Genome Institute (JGI-PGF)"/>
            <person name="Walter F."/>
            <person name="Albersmeier A."/>
            <person name="Kalinowski J."/>
            <person name="Ruckert C."/>
        </authorList>
    </citation>
    <scope>NUCLEOTIDE SEQUENCE</scope>
    <source>
        <strain evidence="8">CGMCC 1.7081</strain>
    </source>
</reference>
<sequence>MEQTVRKKGWEDFMSLGQAPLDMNNDILESWKRSARHPIADRTCAPILGEDDLAHRRALARRLERAAQTALGRSRRLLIGTQDILLLSDSTGVVIEAVGDPNTLSRAEENHLHTGGRWAEEEIGTNAIGTALHRRAPTLIQDAEHFCEAIQRWNCAATPVMEPGTGRVLGVVDISWPVGIRQPNAVALSSALALQIETELTHMLGRDREALLERLHLRRLRRGNDPMLIMDRSGANVFSTEDFSRFCDDDDALRHLRQQLPDLMDQSPDRIRQVLATCMQGTDLEVISEQGDAIGVLISLRRPRLQASGWAGQDLRQIVNSGEVSANLLAQAQKLATTTISILIEGETGTGKTELARAIHRASQQSDGPFEMIDCAQLTEEQLREALTNNRYGGDSGVLCLGNPGASSPAVQTLLLTLVDQVAEQGTRIIAFSSRSLYEAMNANSFRSDLYYRIAGARLQTTPLRQRPDEIEPSLRRLVQAHATEHGRRELRFTSGAMAALKAYAWPGNLLEMRNLVITLNALSPTGLIDERTLPQEFHPPARRDRTETLRDMERMEILSAIEVEAGNLSRVARRLGIARSTLYLKLDSYGISRRRKV</sequence>
<organism evidence="8 9">
    <name type="scientific">Pseudodonghicola xiamenensis</name>
    <dbReference type="NCBI Taxonomy" id="337702"/>
    <lineage>
        <taxon>Bacteria</taxon>
        <taxon>Pseudomonadati</taxon>
        <taxon>Pseudomonadota</taxon>
        <taxon>Alphaproteobacteria</taxon>
        <taxon>Rhodobacterales</taxon>
        <taxon>Paracoccaceae</taxon>
        <taxon>Pseudodonghicola</taxon>
    </lineage>
</organism>
<keyword evidence="9" id="KW-1185">Reference proteome</keyword>
<dbReference type="InterPro" id="IPR002197">
    <property type="entry name" value="HTH_Fis"/>
</dbReference>
<dbReference type="Gene3D" id="3.40.50.300">
    <property type="entry name" value="P-loop containing nucleotide triphosphate hydrolases"/>
    <property type="match status" value="1"/>
</dbReference>
<keyword evidence="1" id="KW-0547">Nucleotide-binding</keyword>
<proteinExistence type="predicted"/>
<dbReference type="GO" id="GO:0005524">
    <property type="term" value="F:ATP binding"/>
    <property type="evidence" value="ECO:0007669"/>
    <property type="project" value="UniProtKB-KW"/>
</dbReference>
<dbReference type="InterPro" id="IPR058031">
    <property type="entry name" value="AAA_lid_NorR"/>
</dbReference>
<dbReference type="InterPro" id="IPR027417">
    <property type="entry name" value="P-loop_NTPase"/>
</dbReference>
<dbReference type="Pfam" id="PF25601">
    <property type="entry name" value="AAA_lid_14"/>
    <property type="match status" value="1"/>
</dbReference>
<dbReference type="PANTHER" id="PTHR32071">
    <property type="entry name" value="TRANSCRIPTIONAL REGULATORY PROTEIN"/>
    <property type="match status" value="1"/>
</dbReference>
<evidence type="ECO:0000256" key="5">
    <source>
        <dbReference type="ARBA" id="ARBA00023125"/>
    </source>
</evidence>
<dbReference type="Proteomes" id="UP000611500">
    <property type="component" value="Unassembled WGS sequence"/>
</dbReference>
<accession>A0A8J3HD13</accession>
<dbReference type="Gene3D" id="3.30.450.40">
    <property type="match status" value="1"/>
</dbReference>
<keyword evidence="4" id="KW-0805">Transcription regulation</keyword>
<evidence type="ECO:0000256" key="1">
    <source>
        <dbReference type="ARBA" id="ARBA00022741"/>
    </source>
</evidence>
<dbReference type="AlphaFoldDB" id="A0A8J3HD13"/>
<keyword evidence="5" id="KW-0238">DNA-binding</keyword>
<dbReference type="PANTHER" id="PTHR32071:SF81">
    <property type="entry name" value="PROPIONATE CATABOLISM OPERON REGULATORY PROTEIN"/>
    <property type="match status" value="1"/>
</dbReference>
<evidence type="ECO:0000259" key="7">
    <source>
        <dbReference type="PROSITE" id="PS50045"/>
    </source>
</evidence>
<keyword evidence="3" id="KW-0902">Two-component regulatory system</keyword>
<dbReference type="CDD" id="cd00009">
    <property type="entry name" value="AAA"/>
    <property type="match status" value="1"/>
</dbReference>
<dbReference type="Pfam" id="PF01590">
    <property type="entry name" value="GAF"/>
    <property type="match status" value="1"/>
</dbReference>
<comment type="caution">
    <text evidence="8">The sequence shown here is derived from an EMBL/GenBank/DDBJ whole genome shotgun (WGS) entry which is preliminary data.</text>
</comment>